<keyword evidence="4 11" id="KW-0436">Ligase</keyword>
<dbReference type="InterPro" id="IPR013221">
    <property type="entry name" value="Mur_ligase_cen"/>
</dbReference>
<keyword evidence="15" id="KW-1185">Reference proteome</keyword>
<evidence type="ECO:0000259" key="13">
    <source>
        <dbReference type="Pfam" id="PF08245"/>
    </source>
</evidence>
<evidence type="ECO:0000256" key="3">
    <source>
        <dbReference type="ARBA" id="ARBA00013025"/>
    </source>
</evidence>
<dbReference type="EMBL" id="JACOPH010000005">
    <property type="protein sequence ID" value="MBC5714114.1"/>
    <property type="molecule type" value="Genomic_DNA"/>
</dbReference>
<protein>
    <recommendedName>
        <fullName evidence="3">tetrahydrofolate synthase</fullName>
        <ecNumber evidence="3">6.3.2.17</ecNumber>
    </recommendedName>
    <alternativeName>
        <fullName evidence="9">Tetrahydrofolylpolyglutamate synthase</fullName>
    </alternativeName>
</protein>
<evidence type="ECO:0000256" key="1">
    <source>
        <dbReference type="ARBA" id="ARBA00001946"/>
    </source>
</evidence>
<dbReference type="InterPro" id="IPR036615">
    <property type="entry name" value="Mur_ligase_C_dom_sf"/>
</dbReference>
<evidence type="ECO:0000256" key="5">
    <source>
        <dbReference type="ARBA" id="ARBA00022723"/>
    </source>
</evidence>
<dbReference type="Pfam" id="PF08245">
    <property type="entry name" value="Mur_ligase_M"/>
    <property type="match status" value="1"/>
</dbReference>
<dbReference type="Proteomes" id="UP000606720">
    <property type="component" value="Unassembled WGS sequence"/>
</dbReference>
<keyword evidence="5" id="KW-0479">Metal-binding</keyword>
<feature type="domain" description="Mur ligase C-terminal" evidence="12">
    <location>
        <begin position="282"/>
        <end position="384"/>
    </location>
</feature>
<evidence type="ECO:0000256" key="6">
    <source>
        <dbReference type="ARBA" id="ARBA00022741"/>
    </source>
</evidence>
<evidence type="ECO:0000256" key="8">
    <source>
        <dbReference type="ARBA" id="ARBA00022842"/>
    </source>
</evidence>
<dbReference type="GO" id="GO:0046872">
    <property type="term" value="F:metal ion binding"/>
    <property type="evidence" value="ECO:0007669"/>
    <property type="project" value="UniProtKB-KW"/>
</dbReference>
<keyword evidence="8" id="KW-0460">Magnesium</keyword>
<comment type="caution">
    <text evidence="14">The sequence shown here is derived from an EMBL/GenBank/DDBJ whole genome shotgun (WGS) entry which is preliminary data.</text>
</comment>
<dbReference type="InterPro" id="IPR036565">
    <property type="entry name" value="Mur-like_cat_sf"/>
</dbReference>
<dbReference type="InterPro" id="IPR001645">
    <property type="entry name" value="Folylpolyglutamate_synth"/>
</dbReference>
<comment type="cofactor">
    <cofactor evidence="1">
        <name>Mg(2+)</name>
        <dbReference type="ChEBI" id="CHEBI:18420"/>
    </cofactor>
</comment>
<dbReference type="GO" id="GO:0004326">
    <property type="term" value="F:tetrahydrofolylpolyglutamate synthase activity"/>
    <property type="evidence" value="ECO:0007669"/>
    <property type="project" value="UniProtKB-EC"/>
</dbReference>
<dbReference type="SUPFAM" id="SSF53623">
    <property type="entry name" value="MurD-like peptide ligases, catalytic domain"/>
    <property type="match status" value="1"/>
</dbReference>
<keyword evidence="7 11" id="KW-0067">ATP-binding</keyword>
<dbReference type="PIRSF" id="PIRSF001563">
    <property type="entry name" value="Folylpolyglu_synth"/>
    <property type="match status" value="1"/>
</dbReference>
<dbReference type="Gene3D" id="3.90.190.20">
    <property type="entry name" value="Mur ligase, C-terminal domain"/>
    <property type="match status" value="1"/>
</dbReference>
<dbReference type="GO" id="GO:0005737">
    <property type="term" value="C:cytoplasm"/>
    <property type="evidence" value="ECO:0007669"/>
    <property type="project" value="TreeGrafter"/>
</dbReference>
<dbReference type="GO" id="GO:0005524">
    <property type="term" value="F:ATP binding"/>
    <property type="evidence" value="ECO:0007669"/>
    <property type="project" value="UniProtKB-KW"/>
</dbReference>
<evidence type="ECO:0000256" key="10">
    <source>
        <dbReference type="ARBA" id="ARBA00047493"/>
    </source>
</evidence>
<evidence type="ECO:0000256" key="9">
    <source>
        <dbReference type="ARBA" id="ARBA00030592"/>
    </source>
</evidence>
<evidence type="ECO:0000313" key="15">
    <source>
        <dbReference type="Proteomes" id="UP000606720"/>
    </source>
</evidence>
<evidence type="ECO:0000256" key="7">
    <source>
        <dbReference type="ARBA" id="ARBA00022840"/>
    </source>
</evidence>
<evidence type="ECO:0000259" key="12">
    <source>
        <dbReference type="Pfam" id="PF02875"/>
    </source>
</evidence>
<sequence length="409" mass="45549">MEYQEIIHTIENKRRFGSLPGVVVSRKLLAAVGNPQNDLAFIHIAGTNGKGSTAAFLREILKEAGIRAGMFTSPHLIDFTERIQVDGRQIPEEDAARLGEMLLNLDLEVHPTMFDYCLAMALLYFREQGCRLVILETGLGGRLDSTNVISAPLVSVITKIGYDHTEVLGDTLDQIAAEKAGILKPNTFMVSESQQQPAEKVLKDCCSKLGISYQFVEAEKIKAVDHGFSYEGKGSYRMRMLGMHQRENAMVAVFAAEALRIYGFEITDAQISQGIENATWNGRMELISKEPYLLIDGAHNGHGVHALAESLKELYPNEKFRFIMGVLADKDYKQMVKEILPLAESVTTVTPDSGRALQGETLAEYIRSYGVFAENTEQMQEAFLQIRDKTVAFGSLYFIGEIRKLFHLA</sequence>
<evidence type="ECO:0000256" key="2">
    <source>
        <dbReference type="ARBA" id="ARBA00008276"/>
    </source>
</evidence>
<dbReference type="InterPro" id="IPR004101">
    <property type="entry name" value="Mur_ligase_C"/>
</dbReference>
<comment type="similarity">
    <text evidence="2 11">Belongs to the folylpolyglutamate synthase family.</text>
</comment>
<evidence type="ECO:0000256" key="4">
    <source>
        <dbReference type="ARBA" id="ARBA00022598"/>
    </source>
</evidence>
<comment type="catalytic activity">
    <reaction evidence="10">
        <text>(6S)-5,6,7,8-tetrahydrofolyl-(gamma-L-Glu)(n) + L-glutamate + ATP = (6S)-5,6,7,8-tetrahydrofolyl-(gamma-L-Glu)(n+1) + ADP + phosphate + H(+)</text>
        <dbReference type="Rhea" id="RHEA:10580"/>
        <dbReference type="Rhea" id="RHEA-COMP:14738"/>
        <dbReference type="Rhea" id="RHEA-COMP:14740"/>
        <dbReference type="ChEBI" id="CHEBI:15378"/>
        <dbReference type="ChEBI" id="CHEBI:29985"/>
        <dbReference type="ChEBI" id="CHEBI:30616"/>
        <dbReference type="ChEBI" id="CHEBI:43474"/>
        <dbReference type="ChEBI" id="CHEBI:141005"/>
        <dbReference type="ChEBI" id="CHEBI:456216"/>
        <dbReference type="EC" id="6.3.2.17"/>
    </reaction>
</comment>
<accession>A0A923RVC8</accession>
<dbReference type="PANTHER" id="PTHR11136">
    <property type="entry name" value="FOLYLPOLYGLUTAMATE SYNTHASE-RELATED"/>
    <property type="match status" value="1"/>
</dbReference>
<name>A0A923RVC8_9FIRM</name>
<dbReference type="RefSeq" id="WP_186866865.1">
    <property type="nucleotide sequence ID" value="NZ_JACOPH010000005.1"/>
</dbReference>
<gene>
    <name evidence="14" type="ORF">H8S17_07820</name>
</gene>
<dbReference type="EC" id="6.3.2.17" evidence="3"/>
<keyword evidence="6 11" id="KW-0547">Nucleotide-binding</keyword>
<reference evidence="14" key="1">
    <citation type="submission" date="2020-08" db="EMBL/GenBank/DDBJ databases">
        <title>Genome public.</title>
        <authorList>
            <person name="Liu C."/>
            <person name="Sun Q."/>
        </authorList>
    </citation>
    <scope>NUCLEOTIDE SEQUENCE</scope>
    <source>
        <strain evidence="14">BX1005</strain>
    </source>
</reference>
<dbReference type="AlphaFoldDB" id="A0A923RVC8"/>
<evidence type="ECO:0000256" key="11">
    <source>
        <dbReference type="PIRNR" id="PIRNR001563"/>
    </source>
</evidence>
<dbReference type="InterPro" id="IPR018109">
    <property type="entry name" value="Folylpolyglutamate_synth_CS"/>
</dbReference>
<dbReference type="Gene3D" id="3.40.1190.10">
    <property type="entry name" value="Mur-like, catalytic domain"/>
    <property type="match status" value="1"/>
</dbReference>
<organism evidence="14 15">
    <name type="scientific">Roseburia zhanii</name>
    <dbReference type="NCBI Taxonomy" id="2763064"/>
    <lineage>
        <taxon>Bacteria</taxon>
        <taxon>Bacillati</taxon>
        <taxon>Bacillota</taxon>
        <taxon>Clostridia</taxon>
        <taxon>Lachnospirales</taxon>
        <taxon>Lachnospiraceae</taxon>
        <taxon>Roseburia</taxon>
    </lineage>
</organism>
<dbReference type="PANTHER" id="PTHR11136:SF0">
    <property type="entry name" value="DIHYDROFOLATE SYNTHETASE-RELATED"/>
    <property type="match status" value="1"/>
</dbReference>
<dbReference type="NCBIfam" id="TIGR01499">
    <property type="entry name" value="folC"/>
    <property type="match status" value="1"/>
</dbReference>
<proteinExistence type="inferred from homology"/>
<evidence type="ECO:0000313" key="14">
    <source>
        <dbReference type="EMBL" id="MBC5714114.1"/>
    </source>
</evidence>
<feature type="domain" description="Mur ligase central" evidence="13">
    <location>
        <begin position="44"/>
        <end position="256"/>
    </location>
</feature>
<dbReference type="PROSITE" id="PS01012">
    <property type="entry name" value="FOLYLPOLYGLU_SYNT_2"/>
    <property type="match status" value="1"/>
</dbReference>
<dbReference type="GO" id="GO:0008841">
    <property type="term" value="F:dihydrofolate synthase activity"/>
    <property type="evidence" value="ECO:0007669"/>
    <property type="project" value="TreeGrafter"/>
</dbReference>
<dbReference type="SUPFAM" id="SSF53244">
    <property type="entry name" value="MurD-like peptide ligases, peptide-binding domain"/>
    <property type="match status" value="1"/>
</dbReference>
<dbReference type="Pfam" id="PF02875">
    <property type="entry name" value="Mur_ligase_C"/>
    <property type="match status" value="1"/>
</dbReference>
<dbReference type="FunFam" id="3.40.1190.10:FF:000011">
    <property type="entry name" value="Folylpolyglutamate synthase/dihydrofolate synthase"/>
    <property type="match status" value="1"/>
</dbReference>